<evidence type="ECO:0000256" key="1">
    <source>
        <dbReference type="ARBA" id="ARBA00004533"/>
    </source>
</evidence>
<dbReference type="EMBL" id="RBTP01000061">
    <property type="protein sequence ID" value="RMT79025.1"/>
    <property type="molecule type" value="Genomic_DNA"/>
</dbReference>
<reference evidence="14 15" key="1">
    <citation type="submission" date="2018-08" db="EMBL/GenBank/DDBJ databases">
        <title>Recombination of ecologically and evolutionarily significant loci maintains genetic cohesion in the Pseudomonas syringae species complex.</title>
        <authorList>
            <person name="Dillon M."/>
            <person name="Thakur S."/>
            <person name="Almeida R.N.D."/>
            <person name="Weir B.S."/>
            <person name="Guttman D.S."/>
        </authorList>
    </citation>
    <scope>NUCLEOTIDE SEQUENCE [LARGE SCALE GENOMIC DNA]</scope>
    <source>
        <strain evidence="14 15">ICMP 19473</strain>
    </source>
</reference>
<dbReference type="GO" id="GO:1990281">
    <property type="term" value="C:efflux pump complex"/>
    <property type="evidence" value="ECO:0007669"/>
    <property type="project" value="TreeGrafter"/>
</dbReference>
<keyword evidence="5" id="KW-1003">Cell membrane</keyword>
<evidence type="ECO:0000256" key="6">
    <source>
        <dbReference type="ARBA" id="ARBA00022519"/>
    </source>
</evidence>
<dbReference type="InterPro" id="IPR058626">
    <property type="entry name" value="MdtA-like_b-barrel"/>
</dbReference>
<gene>
    <name evidence="14" type="ORF">ALP40_00351</name>
</gene>
<organism evidence="14 15">
    <name type="scientific">Pseudomonas viridiflava</name>
    <name type="common">Phytomonas viridiflava</name>
    <dbReference type="NCBI Taxonomy" id="33069"/>
    <lineage>
        <taxon>Bacteria</taxon>
        <taxon>Pseudomonadati</taxon>
        <taxon>Pseudomonadota</taxon>
        <taxon>Gammaproteobacteria</taxon>
        <taxon>Pseudomonadales</taxon>
        <taxon>Pseudomonadaceae</taxon>
        <taxon>Pseudomonas</taxon>
    </lineage>
</organism>
<keyword evidence="7 9" id="KW-0175">Coiled coil</keyword>
<dbReference type="Gene3D" id="6.10.140.1990">
    <property type="match status" value="1"/>
</dbReference>
<dbReference type="InterPro" id="IPR058625">
    <property type="entry name" value="MdtA-like_BSH"/>
</dbReference>
<feature type="domain" description="Multidrug resistance protein MdtA-like C-terminal permuted SH3" evidence="13">
    <location>
        <begin position="352"/>
        <end position="411"/>
    </location>
</feature>
<evidence type="ECO:0000256" key="7">
    <source>
        <dbReference type="ARBA" id="ARBA00023054"/>
    </source>
</evidence>
<evidence type="ECO:0000256" key="2">
    <source>
        <dbReference type="ARBA" id="ARBA00004635"/>
    </source>
</evidence>
<name>A0A3M5P465_PSEVI</name>
<dbReference type="Gene3D" id="2.40.420.20">
    <property type="match status" value="1"/>
</dbReference>
<dbReference type="Gene3D" id="2.40.30.170">
    <property type="match status" value="1"/>
</dbReference>
<feature type="domain" description="Multidrug resistance protein MdtA-like alpha-helical hairpin" evidence="10">
    <location>
        <begin position="144"/>
        <end position="220"/>
    </location>
</feature>
<feature type="domain" description="Multidrug resistance protein MdtA-like beta-barrel" evidence="12">
    <location>
        <begin position="258"/>
        <end position="348"/>
    </location>
</feature>
<dbReference type="NCBIfam" id="NF008606">
    <property type="entry name" value="PRK11578.1"/>
    <property type="match status" value="1"/>
</dbReference>
<evidence type="ECO:0000256" key="9">
    <source>
        <dbReference type="SAM" id="Coils"/>
    </source>
</evidence>
<dbReference type="InterPro" id="IPR006143">
    <property type="entry name" value="RND_pump_MFP"/>
</dbReference>
<evidence type="ECO:0000256" key="4">
    <source>
        <dbReference type="ARBA" id="ARBA00022448"/>
    </source>
</evidence>
<evidence type="ECO:0000259" key="13">
    <source>
        <dbReference type="Pfam" id="PF25967"/>
    </source>
</evidence>
<sequence length="420" mass="45935">MMNPVAGRRLLRGKYMDKRKINRRPDQWARSKDQQAFMNMSKLRKAGLISALVLAAGAVLYAVEAPAKPPAYITARAERGDIEDAVLATGALEGIKQVDVGAQVSGQLKSLKVKLGDKVKKGQWLAEIDPLVLRNTLRQAEVDEEKLKAQRASAQARMKQAKRLYDRYKQLQTDQSVSRQDYESAESDYEMQQANVRALDADIKSAQVQIDTAKVNLGYTRIIAPIDGDVVGIVTQEGQTVIAQQLAPVLLKLADLDTMTIKAQVSEADVIHITPGQEVYFTILGEDKRYYAKLRGTEPAPQDYLETESGSSASRQNSAVFYNALFEVPNLDQRLRIAMTAQVRIVLGTAHNAITVPVAALGPRTVEGTAVVRVVDAKGFAQERKVQTGINNNVQVEIKDGLVEGDQVVIGDPTAAVAEA</sequence>
<accession>A0A3M5P465</accession>
<protein>
    <submittedName>
        <fullName evidence="14">Syringafactin efflux protein SyfC</fullName>
    </submittedName>
</protein>
<dbReference type="GO" id="GO:0030313">
    <property type="term" value="C:cell envelope"/>
    <property type="evidence" value="ECO:0007669"/>
    <property type="project" value="UniProtKB-SubCell"/>
</dbReference>
<keyword evidence="8" id="KW-0472">Membrane</keyword>
<comment type="caution">
    <text evidence="14">The sequence shown here is derived from an EMBL/GenBank/DDBJ whole genome shotgun (WGS) entry which is preliminary data.</text>
</comment>
<dbReference type="Pfam" id="PF25967">
    <property type="entry name" value="RND-MFP_C"/>
    <property type="match status" value="1"/>
</dbReference>
<evidence type="ECO:0000259" key="11">
    <source>
        <dbReference type="Pfam" id="PF25917"/>
    </source>
</evidence>
<proteinExistence type="inferred from homology"/>
<feature type="coiled-coil region" evidence="9">
    <location>
        <begin position="137"/>
        <end position="216"/>
    </location>
</feature>
<comment type="similarity">
    <text evidence="3">Belongs to the membrane fusion protein (MFP) (TC 8.A.1) family.</text>
</comment>
<evidence type="ECO:0000256" key="3">
    <source>
        <dbReference type="ARBA" id="ARBA00009477"/>
    </source>
</evidence>
<keyword evidence="6" id="KW-0997">Cell inner membrane</keyword>
<dbReference type="InterPro" id="IPR030190">
    <property type="entry name" value="MacA_alpha-hairpin_sf"/>
</dbReference>
<dbReference type="InterPro" id="IPR058627">
    <property type="entry name" value="MdtA-like_C"/>
</dbReference>
<comment type="subcellular location">
    <subcellularLocation>
        <location evidence="1">Cell inner membrane</location>
    </subcellularLocation>
    <subcellularLocation>
        <location evidence="2">Membrane</location>
        <topology evidence="2">Lipid-anchor</topology>
    </subcellularLocation>
</comment>
<dbReference type="Pfam" id="PF25944">
    <property type="entry name" value="Beta-barrel_RND"/>
    <property type="match status" value="1"/>
</dbReference>
<dbReference type="PANTHER" id="PTHR30469:SF33">
    <property type="entry name" value="SLR1207 PROTEIN"/>
    <property type="match status" value="1"/>
</dbReference>
<keyword evidence="4" id="KW-0813">Transport</keyword>
<dbReference type="GO" id="GO:1990961">
    <property type="term" value="P:xenobiotic detoxification by transmembrane export across the plasma membrane"/>
    <property type="evidence" value="ECO:0007669"/>
    <property type="project" value="InterPro"/>
</dbReference>
<evidence type="ECO:0000259" key="10">
    <source>
        <dbReference type="Pfam" id="PF25876"/>
    </source>
</evidence>
<dbReference type="InterPro" id="IPR058623">
    <property type="entry name" value="MacA"/>
</dbReference>
<feature type="domain" description="Multidrug resistance protein MdtA-like barrel-sandwich hybrid" evidence="11">
    <location>
        <begin position="97"/>
        <end position="250"/>
    </location>
</feature>
<dbReference type="Gene3D" id="2.40.50.100">
    <property type="match status" value="1"/>
</dbReference>
<dbReference type="GO" id="GO:0019898">
    <property type="term" value="C:extrinsic component of membrane"/>
    <property type="evidence" value="ECO:0007669"/>
    <property type="project" value="InterPro"/>
</dbReference>
<dbReference type="GO" id="GO:1990195">
    <property type="term" value="C:macrolide transmembrane transporter complex"/>
    <property type="evidence" value="ECO:0007669"/>
    <property type="project" value="InterPro"/>
</dbReference>
<dbReference type="InterPro" id="IPR058624">
    <property type="entry name" value="MdtA-like_HH"/>
</dbReference>
<dbReference type="AlphaFoldDB" id="A0A3M5P465"/>
<evidence type="ECO:0000256" key="5">
    <source>
        <dbReference type="ARBA" id="ARBA00022475"/>
    </source>
</evidence>
<evidence type="ECO:0000256" key="8">
    <source>
        <dbReference type="ARBA" id="ARBA00023136"/>
    </source>
</evidence>
<evidence type="ECO:0000313" key="14">
    <source>
        <dbReference type="EMBL" id="RMT79025.1"/>
    </source>
</evidence>
<dbReference type="SUPFAM" id="SSF111369">
    <property type="entry name" value="HlyD-like secretion proteins"/>
    <property type="match status" value="1"/>
</dbReference>
<evidence type="ECO:0000259" key="12">
    <source>
        <dbReference type="Pfam" id="PF25944"/>
    </source>
</evidence>
<dbReference type="PANTHER" id="PTHR30469">
    <property type="entry name" value="MULTIDRUG RESISTANCE PROTEIN MDTA"/>
    <property type="match status" value="1"/>
</dbReference>
<dbReference type="Proteomes" id="UP000273854">
    <property type="component" value="Unassembled WGS sequence"/>
</dbReference>
<dbReference type="GO" id="GO:0015562">
    <property type="term" value="F:efflux transmembrane transporter activity"/>
    <property type="evidence" value="ECO:0007669"/>
    <property type="project" value="TreeGrafter"/>
</dbReference>
<dbReference type="Pfam" id="PF25876">
    <property type="entry name" value="HH_MFP_RND"/>
    <property type="match status" value="1"/>
</dbReference>
<evidence type="ECO:0000313" key="15">
    <source>
        <dbReference type="Proteomes" id="UP000273854"/>
    </source>
</evidence>
<dbReference type="NCBIfam" id="TIGR01730">
    <property type="entry name" value="RND_mfp"/>
    <property type="match status" value="1"/>
</dbReference>
<dbReference type="Pfam" id="PF25917">
    <property type="entry name" value="BSH_RND"/>
    <property type="match status" value="1"/>
</dbReference>